<gene>
    <name evidence="1" type="ORF">ACFFUT_08525</name>
</gene>
<dbReference type="InterPro" id="IPR036291">
    <property type="entry name" value="NAD(P)-bd_dom_sf"/>
</dbReference>
<dbReference type="PRINTS" id="PR00081">
    <property type="entry name" value="GDHRDH"/>
</dbReference>
<name>A0ABV5JED8_9RHOB</name>
<dbReference type="Proteomes" id="UP001589683">
    <property type="component" value="Unassembled WGS sequence"/>
</dbReference>
<dbReference type="EMBL" id="JBHMEA010000030">
    <property type="protein sequence ID" value="MFB9231829.1"/>
    <property type="molecule type" value="Genomic_DNA"/>
</dbReference>
<comment type="caution">
    <text evidence="1">The sequence shown here is derived from an EMBL/GenBank/DDBJ whole genome shotgun (WGS) entry which is preliminary data.</text>
</comment>
<dbReference type="RefSeq" id="WP_213891115.1">
    <property type="nucleotide sequence ID" value="NZ_JAGFNU010000018.1"/>
</dbReference>
<accession>A0ABV5JED8</accession>
<organism evidence="1 2">
    <name type="scientific">Pseudohalocynthiibacter aestuariivivens</name>
    <dbReference type="NCBI Taxonomy" id="1591409"/>
    <lineage>
        <taxon>Bacteria</taxon>
        <taxon>Pseudomonadati</taxon>
        <taxon>Pseudomonadota</taxon>
        <taxon>Alphaproteobacteria</taxon>
        <taxon>Rhodobacterales</taxon>
        <taxon>Paracoccaceae</taxon>
        <taxon>Pseudohalocynthiibacter</taxon>
    </lineage>
</organism>
<sequence>MCSVQGCNGIANQDLGRAYSGNGIYTYGVAPGFVLTDMTQSEFDHDPTLRQRLINEILYGEAAPAEEIANAICFFASGLATHATGQTLDVNGASYVR</sequence>
<dbReference type="Pfam" id="PF13561">
    <property type="entry name" value="adh_short_C2"/>
    <property type="match status" value="1"/>
</dbReference>
<reference evidence="1 2" key="1">
    <citation type="submission" date="2024-09" db="EMBL/GenBank/DDBJ databases">
        <authorList>
            <person name="Sun Q."/>
            <person name="Mori K."/>
        </authorList>
    </citation>
    <scope>NUCLEOTIDE SEQUENCE [LARGE SCALE GENOMIC DNA]</scope>
    <source>
        <strain evidence="1 2">CECT 8726</strain>
    </source>
</reference>
<protein>
    <submittedName>
        <fullName evidence="1">SDR family oxidoreductase</fullName>
    </submittedName>
</protein>
<dbReference type="CDD" id="cd05233">
    <property type="entry name" value="SDR_c"/>
    <property type="match status" value="1"/>
</dbReference>
<evidence type="ECO:0000313" key="1">
    <source>
        <dbReference type="EMBL" id="MFB9231829.1"/>
    </source>
</evidence>
<dbReference type="SUPFAM" id="SSF51735">
    <property type="entry name" value="NAD(P)-binding Rossmann-fold domains"/>
    <property type="match status" value="1"/>
</dbReference>
<proteinExistence type="predicted"/>
<evidence type="ECO:0000313" key="2">
    <source>
        <dbReference type="Proteomes" id="UP001589683"/>
    </source>
</evidence>
<dbReference type="InterPro" id="IPR002347">
    <property type="entry name" value="SDR_fam"/>
</dbReference>
<keyword evidence="2" id="KW-1185">Reference proteome</keyword>
<dbReference type="Gene3D" id="3.40.50.720">
    <property type="entry name" value="NAD(P)-binding Rossmann-like Domain"/>
    <property type="match status" value="1"/>
</dbReference>